<organism evidence="1 2">
    <name type="scientific">Botryotinia fuckeliana (strain T4)</name>
    <name type="common">Noble rot fungus</name>
    <name type="synonym">Botrytis cinerea</name>
    <dbReference type="NCBI Taxonomy" id="999810"/>
    <lineage>
        <taxon>Eukaryota</taxon>
        <taxon>Fungi</taxon>
        <taxon>Dikarya</taxon>
        <taxon>Ascomycota</taxon>
        <taxon>Pezizomycotina</taxon>
        <taxon>Leotiomycetes</taxon>
        <taxon>Helotiales</taxon>
        <taxon>Sclerotiniaceae</taxon>
        <taxon>Botrytis</taxon>
    </lineage>
</organism>
<proteinExistence type="predicted"/>
<evidence type="ECO:0000313" key="1">
    <source>
        <dbReference type="EMBL" id="CCD47160.1"/>
    </source>
</evidence>
<name>G2Y3C0_BOTF4</name>
<dbReference type="AlphaFoldDB" id="G2Y3C0"/>
<sequence>MASLNPSWRTVEYQQPVDERSVVLLMPRQLLLLVLLVFNVSSRPKKSIRPRNQNMIFLPSSFQLYVSACVNFPLSKINPSRTSERADLESVFVT</sequence>
<dbReference type="Proteomes" id="UP000008177">
    <property type="component" value="Unplaced contigs"/>
</dbReference>
<protein>
    <submittedName>
        <fullName evidence="1">Uncharacterized protein</fullName>
    </submittedName>
</protein>
<dbReference type="InParanoid" id="G2Y3C0"/>
<reference evidence="2" key="1">
    <citation type="journal article" date="2011" name="PLoS Genet.">
        <title>Genomic analysis of the necrotrophic fungal pathogens Sclerotinia sclerotiorum and Botrytis cinerea.</title>
        <authorList>
            <person name="Amselem J."/>
            <person name="Cuomo C.A."/>
            <person name="van Kan J.A."/>
            <person name="Viaud M."/>
            <person name="Benito E.P."/>
            <person name="Couloux A."/>
            <person name="Coutinho P.M."/>
            <person name="de Vries R.P."/>
            <person name="Dyer P.S."/>
            <person name="Fillinger S."/>
            <person name="Fournier E."/>
            <person name="Gout L."/>
            <person name="Hahn M."/>
            <person name="Kohn L."/>
            <person name="Lapalu N."/>
            <person name="Plummer K.M."/>
            <person name="Pradier J.M."/>
            <person name="Quevillon E."/>
            <person name="Sharon A."/>
            <person name="Simon A."/>
            <person name="ten Have A."/>
            <person name="Tudzynski B."/>
            <person name="Tudzynski P."/>
            <person name="Wincker P."/>
            <person name="Andrew M."/>
            <person name="Anthouard V."/>
            <person name="Beever R.E."/>
            <person name="Beffa R."/>
            <person name="Benoit I."/>
            <person name="Bouzid O."/>
            <person name="Brault B."/>
            <person name="Chen Z."/>
            <person name="Choquer M."/>
            <person name="Collemare J."/>
            <person name="Cotton P."/>
            <person name="Danchin E.G."/>
            <person name="Da Silva C."/>
            <person name="Gautier A."/>
            <person name="Giraud C."/>
            <person name="Giraud T."/>
            <person name="Gonzalez C."/>
            <person name="Grossetete S."/>
            <person name="Guldener U."/>
            <person name="Henrissat B."/>
            <person name="Howlett B.J."/>
            <person name="Kodira C."/>
            <person name="Kretschmer M."/>
            <person name="Lappartient A."/>
            <person name="Leroch M."/>
            <person name="Levis C."/>
            <person name="Mauceli E."/>
            <person name="Neuveglise C."/>
            <person name="Oeser B."/>
            <person name="Pearson M."/>
            <person name="Poulain J."/>
            <person name="Poussereau N."/>
            <person name="Quesneville H."/>
            <person name="Rascle C."/>
            <person name="Schumacher J."/>
            <person name="Segurens B."/>
            <person name="Sexton A."/>
            <person name="Silva E."/>
            <person name="Sirven C."/>
            <person name="Soanes D.M."/>
            <person name="Talbot N.J."/>
            <person name="Templeton M."/>
            <person name="Yandava C."/>
            <person name="Yarden O."/>
            <person name="Zeng Q."/>
            <person name="Rollins J.A."/>
            <person name="Lebrun M.H."/>
            <person name="Dickman M."/>
        </authorList>
    </citation>
    <scope>NUCLEOTIDE SEQUENCE [LARGE SCALE GENOMIC DNA]</scope>
    <source>
        <strain evidence="2">T4</strain>
    </source>
</reference>
<accession>G2Y3C0</accession>
<dbReference type="EMBL" id="FQ790286">
    <property type="protein sequence ID" value="CCD47160.1"/>
    <property type="molecule type" value="Genomic_DNA"/>
</dbReference>
<gene>
    <name evidence="1" type="ORF">BofuT4_uP003190.1</name>
</gene>
<dbReference type="HOGENOM" id="CLU_2385890_0_0_1"/>
<evidence type="ECO:0000313" key="2">
    <source>
        <dbReference type="Proteomes" id="UP000008177"/>
    </source>
</evidence>